<evidence type="ECO:0000313" key="2">
    <source>
        <dbReference type="EnsemblMetazoa" id="CLYHEMP014791.1"/>
    </source>
</evidence>
<reference evidence="2" key="1">
    <citation type="submission" date="2021-01" db="UniProtKB">
        <authorList>
            <consortium name="EnsemblMetazoa"/>
        </authorList>
    </citation>
    <scope>IDENTIFICATION</scope>
</reference>
<feature type="chain" id="PRO_5029627657" evidence="1">
    <location>
        <begin position="22"/>
        <end position="272"/>
    </location>
</feature>
<keyword evidence="1" id="KW-0732">Signal</keyword>
<accession>A0A7M5WY05</accession>
<name>A0A7M5WY05_9CNID</name>
<dbReference type="AlphaFoldDB" id="A0A7M5WY05"/>
<protein>
    <submittedName>
        <fullName evidence="2">Uncharacterized protein</fullName>
    </submittedName>
</protein>
<feature type="signal peptide" evidence="1">
    <location>
        <begin position="1"/>
        <end position="21"/>
    </location>
</feature>
<organism evidence="2 3">
    <name type="scientific">Clytia hemisphaerica</name>
    <dbReference type="NCBI Taxonomy" id="252671"/>
    <lineage>
        <taxon>Eukaryota</taxon>
        <taxon>Metazoa</taxon>
        <taxon>Cnidaria</taxon>
        <taxon>Hydrozoa</taxon>
        <taxon>Hydroidolina</taxon>
        <taxon>Leptothecata</taxon>
        <taxon>Obeliida</taxon>
        <taxon>Clytiidae</taxon>
        <taxon>Clytia</taxon>
    </lineage>
</organism>
<keyword evidence="3" id="KW-1185">Reference proteome</keyword>
<dbReference type="EnsemblMetazoa" id="CLYHEMT014791.1">
    <property type="protein sequence ID" value="CLYHEMP014791.1"/>
    <property type="gene ID" value="CLYHEMG014791"/>
</dbReference>
<sequence>MVYSYFRVIFFLAFLVKFCLAATFLSHFEHKPEFTNGTKNALRLFAPLQDLKGLFICHVLPYAIMDRNLNIAFTDIQNRLVSGSKIRKDSIDDLKSDVYKIDAESAFLKLADVRTKMGLFHENANQKRNLEDELSKVEKIEDSEGKQYKESAERVINYFYNAPANLRISSEECFNDDFKRQFEDPNLRAYSADPRRNTLSSPEFTEHSRYLAKKYNMFTIKDMSGNVRTTDQKKSERNPALSGALKEYNKGLNVFEFFMKTNRKAHQNATEI</sequence>
<evidence type="ECO:0000256" key="1">
    <source>
        <dbReference type="SAM" id="SignalP"/>
    </source>
</evidence>
<dbReference type="Proteomes" id="UP000594262">
    <property type="component" value="Unplaced"/>
</dbReference>
<proteinExistence type="predicted"/>
<evidence type="ECO:0000313" key="3">
    <source>
        <dbReference type="Proteomes" id="UP000594262"/>
    </source>
</evidence>